<reference evidence="1" key="1">
    <citation type="journal article" date="2022" name="bioRxiv">
        <title>Sequencing and chromosome-scale assembly of the giantPleurodeles waltlgenome.</title>
        <authorList>
            <person name="Brown T."/>
            <person name="Elewa A."/>
            <person name="Iarovenko S."/>
            <person name="Subramanian E."/>
            <person name="Araus A.J."/>
            <person name="Petzold A."/>
            <person name="Susuki M."/>
            <person name="Suzuki K.-i.T."/>
            <person name="Hayashi T."/>
            <person name="Toyoda A."/>
            <person name="Oliveira C."/>
            <person name="Osipova E."/>
            <person name="Leigh N.D."/>
            <person name="Simon A."/>
            <person name="Yun M.H."/>
        </authorList>
    </citation>
    <scope>NUCLEOTIDE SEQUENCE</scope>
    <source>
        <strain evidence="1">20211129_DDA</strain>
        <tissue evidence="1">Liver</tissue>
    </source>
</reference>
<comment type="caution">
    <text evidence="1">The sequence shown here is derived from an EMBL/GenBank/DDBJ whole genome shotgun (WGS) entry which is preliminary data.</text>
</comment>
<dbReference type="Proteomes" id="UP001066276">
    <property type="component" value="Chromosome 1_1"/>
</dbReference>
<proteinExistence type="predicted"/>
<keyword evidence="2" id="KW-1185">Reference proteome</keyword>
<dbReference type="EMBL" id="JANPWB010000001">
    <property type="protein sequence ID" value="KAJ1214330.1"/>
    <property type="molecule type" value="Genomic_DNA"/>
</dbReference>
<dbReference type="AlphaFoldDB" id="A0AAV7WNH3"/>
<evidence type="ECO:0000313" key="2">
    <source>
        <dbReference type="Proteomes" id="UP001066276"/>
    </source>
</evidence>
<sequence>MNNEATWKLVGCLAPEMLNESGRSFLFTQLRRETHRDAERIENSLQATRRRARQDHHFFMFRDETELRSTTTGQHYNISQRYGYVFHLSTSKISTKSWHAMYALEGLA</sequence>
<name>A0AAV7WNH3_PLEWA</name>
<accession>A0AAV7WNH3</accession>
<gene>
    <name evidence="1" type="ORF">NDU88_001949</name>
</gene>
<protein>
    <submittedName>
        <fullName evidence="1">Uncharacterized protein</fullName>
    </submittedName>
</protein>
<organism evidence="1 2">
    <name type="scientific">Pleurodeles waltl</name>
    <name type="common">Iberian ribbed newt</name>
    <dbReference type="NCBI Taxonomy" id="8319"/>
    <lineage>
        <taxon>Eukaryota</taxon>
        <taxon>Metazoa</taxon>
        <taxon>Chordata</taxon>
        <taxon>Craniata</taxon>
        <taxon>Vertebrata</taxon>
        <taxon>Euteleostomi</taxon>
        <taxon>Amphibia</taxon>
        <taxon>Batrachia</taxon>
        <taxon>Caudata</taxon>
        <taxon>Salamandroidea</taxon>
        <taxon>Salamandridae</taxon>
        <taxon>Pleurodelinae</taxon>
        <taxon>Pleurodeles</taxon>
    </lineage>
</organism>
<evidence type="ECO:0000313" key="1">
    <source>
        <dbReference type="EMBL" id="KAJ1214330.1"/>
    </source>
</evidence>